<evidence type="ECO:0000256" key="13">
    <source>
        <dbReference type="SAM" id="MobiDB-lite"/>
    </source>
</evidence>
<evidence type="ECO:0000256" key="10">
    <source>
        <dbReference type="ARBA" id="ARBA00032498"/>
    </source>
</evidence>
<evidence type="ECO:0000256" key="7">
    <source>
        <dbReference type="ARBA" id="ARBA00023125"/>
    </source>
</evidence>
<dbReference type="GO" id="GO:0000978">
    <property type="term" value="F:RNA polymerase II cis-regulatory region sequence-specific DNA binding"/>
    <property type="evidence" value="ECO:0007669"/>
    <property type="project" value="TreeGrafter"/>
</dbReference>
<dbReference type="EMBL" id="LJIJ01001620">
    <property type="protein sequence ID" value="ODM91246.1"/>
    <property type="molecule type" value="Genomic_DNA"/>
</dbReference>
<evidence type="ECO:0000256" key="6">
    <source>
        <dbReference type="ARBA" id="ARBA00022928"/>
    </source>
</evidence>
<dbReference type="AlphaFoldDB" id="A0A1D2MDZ7"/>
<organism evidence="15 16">
    <name type="scientific">Orchesella cincta</name>
    <name type="common">Springtail</name>
    <name type="synonym">Podura cincta</name>
    <dbReference type="NCBI Taxonomy" id="48709"/>
    <lineage>
        <taxon>Eukaryota</taxon>
        <taxon>Metazoa</taxon>
        <taxon>Ecdysozoa</taxon>
        <taxon>Arthropoda</taxon>
        <taxon>Hexapoda</taxon>
        <taxon>Collembola</taxon>
        <taxon>Entomobryomorpha</taxon>
        <taxon>Entomobryoidea</taxon>
        <taxon>Orchesellidae</taxon>
        <taxon>Orchesellinae</taxon>
        <taxon>Orchesella</taxon>
    </lineage>
</organism>
<keyword evidence="6" id="KW-0726">Sexual differentiation</keyword>
<gene>
    <name evidence="15" type="ORF">Ocin01_15434</name>
</gene>
<evidence type="ECO:0000256" key="9">
    <source>
        <dbReference type="ARBA" id="ARBA00023163"/>
    </source>
</evidence>
<dbReference type="PROSITE" id="PS50118">
    <property type="entry name" value="HMG_BOX_2"/>
    <property type="match status" value="1"/>
</dbReference>
<proteinExistence type="inferred from homology"/>
<accession>A0A1D2MDZ7</accession>
<dbReference type="GO" id="GO:0005516">
    <property type="term" value="F:calmodulin binding"/>
    <property type="evidence" value="ECO:0007669"/>
    <property type="project" value="UniProtKB-KW"/>
</dbReference>
<comment type="function">
    <text evidence="11">Transcriptional regulator that controls a genetic switch in male development. It is necessary and sufficient for initiating male sex determination by directing the development of supporting cell precursors (pre-Sertoli cells) as Sertoli rather than granulosa cells. Involved in different aspects of gene regulation including promoter activation or repression. Binds to the DNA consensus sequence 5'-[AT]AACAA[AT]-3'. SRY HMG box recognizes DNA by partial intercalation in the minor groove and promotes DNA bending. Also involved in pre-mRNA splicing. In male adult brain involved in the maintenance of motor functions of dopaminergic neurons.</text>
</comment>
<evidence type="ECO:0000256" key="8">
    <source>
        <dbReference type="ARBA" id="ARBA00023159"/>
    </source>
</evidence>
<keyword evidence="5" id="KW-0112">Calmodulin-binding</keyword>
<feature type="region of interest" description="Disordered" evidence="13">
    <location>
        <begin position="109"/>
        <end position="143"/>
    </location>
</feature>
<dbReference type="SUPFAM" id="SSF47095">
    <property type="entry name" value="HMG-box"/>
    <property type="match status" value="1"/>
</dbReference>
<dbReference type="GO" id="GO:0007548">
    <property type="term" value="P:sex differentiation"/>
    <property type="evidence" value="ECO:0007669"/>
    <property type="project" value="UniProtKB-KW"/>
</dbReference>
<evidence type="ECO:0000313" key="15">
    <source>
        <dbReference type="EMBL" id="ODM91246.1"/>
    </source>
</evidence>
<dbReference type="STRING" id="48709.A0A1D2MDZ7"/>
<dbReference type="Gene3D" id="1.10.30.10">
    <property type="entry name" value="High mobility group box domain"/>
    <property type="match status" value="1"/>
</dbReference>
<reference evidence="15 16" key="1">
    <citation type="journal article" date="2016" name="Genome Biol. Evol.">
        <title>Gene Family Evolution Reflects Adaptation to Soil Environmental Stressors in the Genome of the Collembolan Orchesella cincta.</title>
        <authorList>
            <person name="Faddeeva-Vakhrusheva A."/>
            <person name="Derks M.F."/>
            <person name="Anvar S.Y."/>
            <person name="Agamennone V."/>
            <person name="Suring W."/>
            <person name="Smit S."/>
            <person name="van Straalen N.M."/>
            <person name="Roelofs D."/>
        </authorList>
    </citation>
    <scope>NUCLEOTIDE SEQUENCE [LARGE SCALE GENOMIC DNA]</scope>
    <source>
        <tissue evidence="15">Mixed pool</tissue>
    </source>
</reference>
<evidence type="ECO:0000256" key="4">
    <source>
        <dbReference type="ARBA" id="ARBA00022782"/>
    </source>
</evidence>
<dbReference type="GO" id="GO:0030154">
    <property type="term" value="P:cell differentiation"/>
    <property type="evidence" value="ECO:0007669"/>
    <property type="project" value="UniProtKB-KW"/>
</dbReference>
<evidence type="ECO:0000256" key="2">
    <source>
        <dbReference type="ARBA" id="ARBA00005998"/>
    </source>
</evidence>
<comment type="subcellular location">
    <subcellularLocation>
        <location evidence="1">Nucleus speckle</location>
    </subcellularLocation>
</comment>
<evidence type="ECO:0000256" key="3">
    <source>
        <dbReference type="ARBA" id="ARBA00019052"/>
    </source>
</evidence>
<protein>
    <recommendedName>
        <fullName evidence="3">Sex-determining region Y protein</fullName>
    </recommendedName>
    <alternativeName>
        <fullName evidence="10">Testis-determining factor</fullName>
    </alternativeName>
</protein>
<feature type="region of interest" description="Disordered" evidence="13">
    <location>
        <begin position="227"/>
        <end position="279"/>
    </location>
</feature>
<evidence type="ECO:0000259" key="14">
    <source>
        <dbReference type="PROSITE" id="PS50118"/>
    </source>
</evidence>
<keyword evidence="9" id="KW-0804">Transcription</keyword>
<dbReference type="InterPro" id="IPR036910">
    <property type="entry name" value="HMG_box_dom_sf"/>
</dbReference>
<dbReference type="InterPro" id="IPR009071">
    <property type="entry name" value="HMG_box_dom"/>
</dbReference>
<keyword evidence="16" id="KW-1185">Reference proteome</keyword>
<dbReference type="Proteomes" id="UP000094527">
    <property type="component" value="Unassembled WGS sequence"/>
</dbReference>
<evidence type="ECO:0000256" key="12">
    <source>
        <dbReference type="PROSITE-ProRule" id="PRU00267"/>
    </source>
</evidence>
<evidence type="ECO:0000256" key="11">
    <source>
        <dbReference type="ARBA" id="ARBA00045821"/>
    </source>
</evidence>
<feature type="DNA-binding region" description="HMG box" evidence="12">
    <location>
        <begin position="45"/>
        <end position="113"/>
    </location>
</feature>
<keyword evidence="8" id="KW-0010">Activator</keyword>
<evidence type="ECO:0000256" key="1">
    <source>
        <dbReference type="ARBA" id="ARBA00004324"/>
    </source>
</evidence>
<name>A0A1D2MDZ7_ORCCI</name>
<sequence length="311" mass="35214">MKMCTPPYAADRTHNCEQANKNEHNTKCQHHQNGCWSINTKARAHQKTHEFIHALVSQQRRKIADKCWDTGSERISSRLGNQWKQLTEAEKMPFIEEAKQLRELHKKEHPDYKYQKTPRHQPQQGPSKRKIQSDKSHQRSAKMPAHLLSARPLNLPVTSADNGVSVSSRTAVAGGRPPSVVNFSQLVTHYLCLFLIQDLYARAAAVRRANEAILSASLENTRILNQQQRRLPSSSAMERPLTIQSQSSSKPKRKTARNAIPPKISNQVTHNQNQQGVGNPVPYYPNPIAAALYHGLYPSPYLFSLWLDAIS</sequence>
<feature type="compositionally biased region" description="Polar residues" evidence="13">
    <location>
        <begin position="227"/>
        <end position="249"/>
    </location>
</feature>
<comment type="caution">
    <text evidence="15">The sequence shown here is derived from an EMBL/GenBank/DDBJ whole genome shotgun (WGS) entry which is preliminary data.</text>
</comment>
<dbReference type="Pfam" id="PF00505">
    <property type="entry name" value="HMG_box"/>
    <property type="match status" value="1"/>
</dbReference>
<dbReference type="OrthoDB" id="6247875at2759"/>
<feature type="domain" description="HMG box" evidence="14">
    <location>
        <begin position="45"/>
        <end position="113"/>
    </location>
</feature>
<keyword evidence="4" id="KW-0221">Differentiation</keyword>
<keyword evidence="12" id="KW-0539">Nucleus</keyword>
<dbReference type="GO" id="GO:0016607">
    <property type="term" value="C:nuclear speck"/>
    <property type="evidence" value="ECO:0007669"/>
    <property type="project" value="UniProtKB-SubCell"/>
</dbReference>
<dbReference type="InterPro" id="IPR050140">
    <property type="entry name" value="SRY-related_HMG-box_TF-like"/>
</dbReference>
<evidence type="ECO:0000313" key="16">
    <source>
        <dbReference type="Proteomes" id="UP000094527"/>
    </source>
</evidence>
<dbReference type="PANTHER" id="PTHR10270:SF161">
    <property type="entry name" value="SEX-DETERMINING REGION Y PROTEIN"/>
    <property type="match status" value="1"/>
</dbReference>
<comment type="similarity">
    <text evidence="2">Belongs to the SRY family.</text>
</comment>
<evidence type="ECO:0000256" key="5">
    <source>
        <dbReference type="ARBA" id="ARBA00022860"/>
    </source>
</evidence>
<dbReference type="SMART" id="SM00398">
    <property type="entry name" value="HMG"/>
    <property type="match status" value="1"/>
</dbReference>
<keyword evidence="7 12" id="KW-0238">DNA-binding</keyword>
<dbReference type="PANTHER" id="PTHR10270">
    <property type="entry name" value="SOX TRANSCRIPTION FACTOR"/>
    <property type="match status" value="1"/>
</dbReference>
<dbReference type="GO" id="GO:0001228">
    <property type="term" value="F:DNA-binding transcription activator activity, RNA polymerase II-specific"/>
    <property type="evidence" value="ECO:0007669"/>
    <property type="project" value="TreeGrafter"/>
</dbReference>
<feature type="compositionally biased region" description="Polar residues" evidence="13">
    <location>
        <begin position="264"/>
        <end position="277"/>
    </location>
</feature>